<dbReference type="Proteomes" id="UP000540490">
    <property type="component" value="Unassembled WGS sequence"/>
</dbReference>
<dbReference type="EMBL" id="JABEQN010000017">
    <property type="protein sequence ID" value="MBB2194710.1"/>
    <property type="molecule type" value="Genomic_DNA"/>
</dbReference>
<comment type="caution">
    <text evidence="1">The sequence shown here is derived from an EMBL/GenBank/DDBJ whole genome shotgun (WGS) entry which is preliminary data.</text>
</comment>
<dbReference type="EMBL" id="JABEQO010000017">
    <property type="protein sequence ID" value="MBB2165574.1"/>
    <property type="molecule type" value="Genomic_DNA"/>
</dbReference>
<dbReference type="Proteomes" id="UP000561077">
    <property type="component" value="Unassembled WGS sequence"/>
</dbReference>
<sequence length="87" mass="9997">MTPWRCWHELHASRGGLTEGLGAGMGKQKIFSRPVGLAVNEIDAWCRNQDLGPRQSRFVRHLVIVMDRAYLTIRAQQISEELRVFFS</sequence>
<name>A0A7W4IMP9_9PROT</name>
<evidence type="ECO:0000313" key="1">
    <source>
        <dbReference type="EMBL" id="MBB2165574.1"/>
    </source>
</evidence>
<accession>A0A7W4IMP9</accession>
<evidence type="ECO:0000313" key="2">
    <source>
        <dbReference type="EMBL" id="MBB2194710.1"/>
    </source>
</evidence>
<protein>
    <recommendedName>
        <fullName evidence="5">Transposase</fullName>
    </recommendedName>
</protein>
<organism evidence="1 4">
    <name type="scientific">Gluconacetobacter dulcium</name>
    <dbReference type="NCBI Taxonomy" id="2729096"/>
    <lineage>
        <taxon>Bacteria</taxon>
        <taxon>Pseudomonadati</taxon>
        <taxon>Pseudomonadota</taxon>
        <taxon>Alphaproteobacteria</taxon>
        <taxon>Acetobacterales</taxon>
        <taxon>Acetobacteraceae</taxon>
        <taxon>Gluconacetobacter</taxon>
    </lineage>
</organism>
<reference evidence="3 4" key="1">
    <citation type="submission" date="2020-04" db="EMBL/GenBank/DDBJ databases">
        <title>Description of novel Gluconacetobacter.</title>
        <authorList>
            <person name="Sombolestani A."/>
        </authorList>
    </citation>
    <scope>NUCLEOTIDE SEQUENCE [LARGE SCALE GENOMIC DNA]</scope>
    <source>
        <strain evidence="2 3">LMG 1728</strain>
        <strain evidence="1 4">LMG 1731</strain>
    </source>
</reference>
<dbReference type="RefSeq" id="WP_182974626.1">
    <property type="nucleotide sequence ID" value="NZ_JABEQN010000017.1"/>
</dbReference>
<keyword evidence="3" id="KW-1185">Reference proteome</keyword>
<evidence type="ECO:0000313" key="3">
    <source>
        <dbReference type="Proteomes" id="UP000540490"/>
    </source>
</evidence>
<evidence type="ECO:0008006" key="5">
    <source>
        <dbReference type="Google" id="ProtNLM"/>
    </source>
</evidence>
<proteinExistence type="predicted"/>
<gene>
    <name evidence="2" type="ORF">HLH25_13925</name>
    <name evidence="1" type="ORF">HLH26_13740</name>
</gene>
<dbReference type="AlphaFoldDB" id="A0A7W4IMP9"/>
<evidence type="ECO:0000313" key="4">
    <source>
        <dbReference type="Proteomes" id="UP000561077"/>
    </source>
</evidence>